<protein>
    <recommendedName>
        <fullName evidence="4">Secreted protein</fullName>
    </recommendedName>
</protein>
<sequence>MVLSLVSAACAVLSVACASANVLLSSANMRSRLSCSIRGKVDPTGGRTTDWWLKVSNTGVCPLYVVRLSTPIRDGALVRNVIRAGESYEMPAVLPRSVTAGMNGTAEEFAAWEDGRIVFSWHTPFGFRHHMTMRIRDIEREEGRPIPDSDRT</sequence>
<feature type="chain" id="PRO_5039618543" description="Secreted protein" evidence="1">
    <location>
        <begin position="21"/>
        <end position="152"/>
    </location>
</feature>
<keyword evidence="1" id="KW-0732">Signal</keyword>
<evidence type="ECO:0000313" key="3">
    <source>
        <dbReference type="Proteomes" id="UP000265775"/>
    </source>
</evidence>
<dbReference type="RefSeq" id="WP_117773342.1">
    <property type="nucleotide sequence ID" value="NZ_QSAR01000017.1"/>
</dbReference>
<reference evidence="2 3" key="1">
    <citation type="submission" date="2018-08" db="EMBL/GenBank/DDBJ databases">
        <title>A genome reference for cultivated species of the human gut microbiota.</title>
        <authorList>
            <person name="Zou Y."/>
            <person name="Xue W."/>
            <person name="Luo G."/>
        </authorList>
    </citation>
    <scope>NUCLEOTIDE SEQUENCE [LARGE SCALE GENOMIC DNA]</scope>
    <source>
        <strain evidence="2 3">AF11-12</strain>
    </source>
</reference>
<name>A0A395XUG0_BIFLN</name>
<evidence type="ECO:0000256" key="1">
    <source>
        <dbReference type="SAM" id="SignalP"/>
    </source>
</evidence>
<feature type="signal peptide" evidence="1">
    <location>
        <begin position="1"/>
        <end position="20"/>
    </location>
</feature>
<gene>
    <name evidence="2" type="ORF">DWV59_10680</name>
</gene>
<comment type="caution">
    <text evidence="2">The sequence shown here is derived from an EMBL/GenBank/DDBJ whole genome shotgun (WGS) entry which is preliminary data.</text>
</comment>
<evidence type="ECO:0008006" key="4">
    <source>
        <dbReference type="Google" id="ProtNLM"/>
    </source>
</evidence>
<dbReference type="EMBL" id="QSAR01000017">
    <property type="protein sequence ID" value="RGW63104.1"/>
    <property type="molecule type" value="Genomic_DNA"/>
</dbReference>
<dbReference type="AlphaFoldDB" id="A0A395XUG0"/>
<organism evidence="2 3">
    <name type="scientific">Bifidobacterium longum</name>
    <dbReference type="NCBI Taxonomy" id="216816"/>
    <lineage>
        <taxon>Bacteria</taxon>
        <taxon>Bacillati</taxon>
        <taxon>Actinomycetota</taxon>
        <taxon>Actinomycetes</taxon>
        <taxon>Bifidobacteriales</taxon>
        <taxon>Bifidobacteriaceae</taxon>
        <taxon>Bifidobacterium</taxon>
    </lineage>
</organism>
<proteinExistence type="predicted"/>
<dbReference type="Proteomes" id="UP000265775">
    <property type="component" value="Unassembled WGS sequence"/>
</dbReference>
<evidence type="ECO:0000313" key="2">
    <source>
        <dbReference type="EMBL" id="RGW63104.1"/>
    </source>
</evidence>
<accession>A0A395XUG0</accession>